<reference evidence="1" key="1">
    <citation type="journal article" date="2015" name="Proc. Natl. Acad. Sci. U.S.A.">
        <title>Bacterial clade with the ribosomal RNA operon on a small plasmid rather than the chromosome.</title>
        <authorList>
            <person name="Anda M."/>
            <person name="Ohtsubo Y."/>
            <person name="Okubo T."/>
            <person name="Sugawara M."/>
            <person name="Nagata Y."/>
            <person name="Tsuda M."/>
            <person name="Minamisawa K."/>
            <person name="Mitsui H."/>
        </authorList>
    </citation>
    <scope>NUCLEOTIDE SEQUENCE</scope>
    <source>
        <strain evidence="1">JCM 14755</strain>
    </source>
</reference>
<keyword evidence="1" id="KW-0251">Elongation factor</keyword>
<sequence length="238" mass="25528">MQTGPNIDILTRIDMVRLVPGPDRTVHRREVTALLPMLGLGVEMVGELMDRLVTDASAPTPPGAPEEAGPLLAVLDGFVVSGRQTLMVLRADTRMSRSELSHLKAALDALSGVSWDLLLQGEEDAGEGAAPLRPILPGEAVVGWGLIGLSRRGASALAAWMRGRAGEVLLAGDELNDMASLLLAFRSAHRNLGTYVSTRPLAHRQPAGIPRSLRADPRTPLMTTFLALAGRPRRRPRH</sequence>
<proteinExistence type="predicted"/>
<protein>
    <submittedName>
        <fullName evidence="1">Elongation factor Tu</fullName>
    </submittedName>
</protein>
<name>A0A0P0Z2Q2_9HYPH</name>
<evidence type="ECO:0000313" key="1">
    <source>
        <dbReference type="EMBL" id="BAT28259.1"/>
    </source>
</evidence>
<keyword evidence="1" id="KW-0648">Protein biosynthesis</keyword>
<dbReference type="AlphaFoldDB" id="A0A0P0Z2Q2"/>
<organism evidence="1">
    <name type="scientific">Aureimonas frigidaquae</name>
    <dbReference type="NCBI Taxonomy" id="424757"/>
    <lineage>
        <taxon>Bacteria</taxon>
        <taxon>Pseudomonadati</taxon>
        <taxon>Pseudomonadota</taxon>
        <taxon>Alphaproteobacteria</taxon>
        <taxon>Hyphomicrobiales</taxon>
        <taxon>Aurantimonadaceae</taxon>
        <taxon>Aureimonas</taxon>
    </lineage>
</organism>
<accession>A0A0P0Z2Q2</accession>
<dbReference type="EMBL" id="LC066377">
    <property type="protein sequence ID" value="BAT28259.1"/>
    <property type="molecule type" value="Genomic_DNA"/>
</dbReference>
<dbReference type="GO" id="GO:0003746">
    <property type="term" value="F:translation elongation factor activity"/>
    <property type="evidence" value="ECO:0007669"/>
    <property type="project" value="UniProtKB-KW"/>
</dbReference>
<dbReference type="RefSeq" id="WP_062226266.1">
    <property type="nucleotide sequence ID" value="NZ_BBWR01000002.1"/>
</dbReference>